<keyword evidence="1" id="KW-0732">Signal</keyword>
<reference evidence="2 4" key="1">
    <citation type="submission" date="2014-11" db="EMBL/GenBank/DDBJ databases">
        <title>Genome sequence of Pseudomonas tuomuerensis JCM 14085.</title>
        <authorList>
            <person name="Shin S.-K."/>
            <person name="Yi H."/>
        </authorList>
    </citation>
    <scope>NUCLEOTIDE SEQUENCE [LARGE SCALE GENOMIC DNA]</scope>
    <source>
        <strain evidence="2 4">JCM 14085</strain>
    </source>
</reference>
<organism evidence="2 4">
    <name type="scientific">Pseudomonas flexibilis</name>
    <dbReference type="NCBI Taxonomy" id="706570"/>
    <lineage>
        <taxon>Bacteria</taxon>
        <taxon>Pseudomonadati</taxon>
        <taxon>Pseudomonadota</taxon>
        <taxon>Gammaproteobacteria</taxon>
        <taxon>Pseudomonadales</taxon>
        <taxon>Pseudomonadaceae</taxon>
        <taxon>Pseudomonas</taxon>
    </lineage>
</organism>
<accession>A0A0B3BTG4</accession>
<name>A0A0B2D9T2_9PSED</name>
<feature type="chain" id="PRO_5015034489" description="Holliday junction resolvase" evidence="1">
    <location>
        <begin position="22"/>
        <end position="99"/>
    </location>
</feature>
<dbReference type="EMBL" id="JTAK01000006">
    <property type="protein sequence ID" value="KHO63959.1"/>
    <property type="molecule type" value="Genomic_DNA"/>
</dbReference>
<evidence type="ECO:0000313" key="4">
    <source>
        <dbReference type="Proteomes" id="UP000030980"/>
    </source>
</evidence>
<dbReference type="Proteomes" id="UP000030980">
    <property type="component" value="Unassembled WGS sequence"/>
</dbReference>
<dbReference type="Proteomes" id="UP000186079">
    <property type="component" value="Unassembled WGS sequence"/>
</dbReference>
<dbReference type="OrthoDB" id="6989968at2"/>
<dbReference type="RefSeq" id="WP_027590158.1">
    <property type="nucleotide sequence ID" value="NZ_FMUP01000004.1"/>
</dbReference>
<sequence>MRSVTALFCASLLVAPGLTLARDASDYATSAGISASLYSTFKDDKLVVAAREDAGAFVASAGSVRGAYLEAALRHLRDTRPELAAHSDLQLAEALLAQE</sequence>
<dbReference type="PATRIC" id="fig|706570.3.peg.1824"/>
<dbReference type="NCBIfam" id="TIGR02448">
    <property type="entry name" value="conserverd hypothetical protein"/>
    <property type="match status" value="1"/>
</dbReference>
<dbReference type="InterPro" id="IPR012661">
    <property type="entry name" value="CHP02448"/>
</dbReference>
<dbReference type="EMBL" id="FTMC01000028">
    <property type="protein sequence ID" value="SIR48196.1"/>
    <property type="molecule type" value="Genomic_DNA"/>
</dbReference>
<evidence type="ECO:0008006" key="6">
    <source>
        <dbReference type="Google" id="ProtNLM"/>
    </source>
</evidence>
<evidence type="ECO:0000256" key="1">
    <source>
        <dbReference type="SAM" id="SignalP"/>
    </source>
</evidence>
<evidence type="ECO:0000313" key="2">
    <source>
        <dbReference type="EMBL" id="KHO63959.1"/>
    </source>
</evidence>
<dbReference type="STRING" id="706570.PT85_15890"/>
<dbReference type="AlphaFoldDB" id="A0A0B2D9T2"/>
<evidence type="ECO:0000313" key="5">
    <source>
        <dbReference type="Proteomes" id="UP000186079"/>
    </source>
</evidence>
<feature type="signal peptide" evidence="1">
    <location>
        <begin position="1"/>
        <end position="21"/>
    </location>
</feature>
<evidence type="ECO:0000313" key="3">
    <source>
        <dbReference type="EMBL" id="SIR48196.1"/>
    </source>
</evidence>
<protein>
    <recommendedName>
        <fullName evidence="6">Holliday junction resolvase</fullName>
    </recommendedName>
</protein>
<gene>
    <name evidence="2" type="ORF">PT85_15890</name>
    <name evidence="3" type="ORF">SAMN05421672_12821</name>
</gene>
<keyword evidence="4" id="KW-1185">Reference proteome</keyword>
<dbReference type="Pfam" id="PF09498">
    <property type="entry name" value="DUF2388"/>
    <property type="match status" value="1"/>
</dbReference>
<accession>A0A0B2D9T2</accession>
<reference evidence="3 5" key="2">
    <citation type="submission" date="2017-01" db="EMBL/GenBank/DDBJ databases">
        <authorList>
            <person name="Mah S.A."/>
            <person name="Swanson W.J."/>
            <person name="Moy G.W."/>
            <person name="Vacquier V.D."/>
        </authorList>
    </citation>
    <scope>NUCLEOTIDE SEQUENCE [LARGE SCALE GENOMIC DNA]</scope>
    <source>
        <strain evidence="3 5">ATCC 29606</strain>
    </source>
</reference>
<proteinExistence type="predicted"/>